<sequence>MFDFWEALKYVIKEKISQFKLGVRRFFCKHHYVEEKILWHGVPGVYCDGVKCTKCGKIAEKEEWMTIEED</sequence>
<dbReference type="EMBL" id="CP003025">
    <property type="protein sequence ID" value="AGS05889.1"/>
    <property type="molecule type" value="Genomic_DNA"/>
</dbReference>
<gene>
    <name evidence="1" type="ORF">KE3_1414</name>
</gene>
<protein>
    <submittedName>
        <fullName evidence="1">Uncharacterized protein</fullName>
    </submittedName>
</protein>
<reference evidence="1 2" key="1">
    <citation type="journal article" date="2013" name="BMC Microbiol.">
        <title>Dynamics of fecal microbial communities in children with diarrhea of unknown etiology and genomic analysis of associated Streptococcus lutetiensis.</title>
        <authorList>
            <person name="Jin D."/>
            <person name="Chen C."/>
            <person name="Li L."/>
            <person name="Lu S."/>
            <person name="Li Z."/>
            <person name="Zhou Z."/>
            <person name="Jing H."/>
            <person name="Xu Y."/>
            <person name="Du P."/>
            <person name="Wang H."/>
            <person name="Xiong Y."/>
            <person name="Zheng H."/>
            <person name="Bai X."/>
            <person name="Sun H."/>
            <person name="Wang L."/>
            <person name="Ye C."/>
            <person name="Gottschalk M."/>
            <person name="Xu J."/>
        </authorList>
    </citation>
    <scope>NUCLEOTIDE SEQUENCE [LARGE SCALE GENOMIC DNA]</scope>
    <source>
        <strain evidence="1 2">033</strain>
    </source>
</reference>
<keyword evidence="2" id="KW-1185">Reference proteome</keyword>
<accession>A0AB33AN59</accession>
<organism evidence="1 2">
    <name type="scientific">Streptococcus lutetiensis 033</name>
    <dbReference type="NCBI Taxonomy" id="1076934"/>
    <lineage>
        <taxon>Bacteria</taxon>
        <taxon>Bacillati</taxon>
        <taxon>Bacillota</taxon>
        <taxon>Bacilli</taxon>
        <taxon>Lactobacillales</taxon>
        <taxon>Streptococcaceae</taxon>
        <taxon>Streptococcus</taxon>
    </lineage>
</organism>
<dbReference type="Proteomes" id="UP000015268">
    <property type="component" value="Chromosome"/>
</dbReference>
<proteinExistence type="predicted"/>
<dbReference type="KEGG" id="slu:KE3_1414"/>
<evidence type="ECO:0000313" key="2">
    <source>
        <dbReference type="Proteomes" id="UP000015268"/>
    </source>
</evidence>
<dbReference type="RefSeq" id="WP_020917137.1">
    <property type="nucleotide sequence ID" value="NC_021900.1"/>
</dbReference>
<name>A0AB33AN59_9STRE</name>
<evidence type="ECO:0000313" key="1">
    <source>
        <dbReference type="EMBL" id="AGS05889.1"/>
    </source>
</evidence>
<dbReference type="AlphaFoldDB" id="A0AB33AN59"/>